<dbReference type="Pfam" id="PF02772">
    <property type="entry name" value="S-AdoMet_synt_M"/>
    <property type="match status" value="1"/>
</dbReference>
<comment type="subcellular location">
    <subcellularLocation>
        <location evidence="10 11">Cytoplasm</location>
    </subcellularLocation>
</comment>
<dbReference type="CDD" id="cd18079">
    <property type="entry name" value="S-AdoMet_synt"/>
    <property type="match status" value="1"/>
</dbReference>
<evidence type="ECO:0000256" key="9">
    <source>
        <dbReference type="ARBA" id="ARBA00022958"/>
    </source>
</evidence>
<comment type="catalytic activity">
    <reaction evidence="10">
        <text>L-methionine + ATP + H2O = S-adenosyl-L-methionine + phosphate + diphosphate</text>
        <dbReference type="Rhea" id="RHEA:21080"/>
        <dbReference type="ChEBI" id="CHEBI:15377"/>
        <dbReference type="ChEBI" id="CHEBI:30616"/>
        <dbReference type="ChEBI" id="CHEBI:33019"/>
        <dbReference type="ChEBI" id="CHEBI:43474"/>
        <dbReference type="ChEBI" id="CHEBI:57844"/>
        <dbReference type="ChEBI" id="CHEBI:59789"/>
        <dbReference type="EC" id="2.5.1.6"/>
    </reaction>
</comment>
<keyword evidence="3 10" id="KW-0554">One-carbon metabolism</keyword>
<feature type="binding site" description="in other chain" evidence="10">
    <location>
        <position position="285"/>
    </location>
    <ligand>
        <name>L-methionine</name>
        <dbReference type="ChEBI" id="CHEBI:57844"/>
        <note>ligand shared between two neighboring subunits</note>
    </ligand>
</feature>
<name>A0ABX1RHK4_9PSEU</name>
<dbReference type="InterPro" id="IPR022630">
    <property type="entry name" value="S-AdoMet_synt_C"/>
</dbReference>
<evidence type="ECO:0000256" key="12">
    <source>
        <dbReference type="RuleBase" id="RU004462"/>
    </source>
</evidence>
<feature type="binding site" description="in other chain" evidence="10">
    <location>
        <position position="102"/>
    </location>
    <ligand>
        <name>L-methionine</name>
        <dbReference type="ChEBI" id="CHEBI:57844"/>
        <note>ligand shared between two neighboring subunits</note>
    </ligand>
</feature>
<evidence type="ECO:0000256" key="8">
    <source>
        <dbReference type="ARBA" id="ARBA00022842"/>
    </source>
</evidence>
<keyword evidence="10" id="KW-0963">Cytoplasm</keyword>
<dbReference type="InterPro" id="IPR022631">
    <property type="entry name" value="ADOMET_SYNTHASE_CS"/>
</dbReference>
<sequence length="399" mass="42415">MANAGRRLFTSESVTEGHPDKMCDAISDTVLDALLAQDPRSRVAVETLVTTGQVHVAGEVTTSAYADIPTLVREKVLDIGYDSSAKGFDGASCGVNVAIGAQSADIAQGVDTAYESRVESSEDEIARQGAGDQGLMFGYANTDTPELLPLPIALAHRLARRLTDVRKSGLLPYLRPDGKTQVTIEYDGDKAVRLDTVVVSSQHAADIDLDGMLAPDIREHVVDPEIRELGLDVGDLRLLVNPTGRFVVGGPMGDAGLTGRKIIVDTYGGFARHGGGAFSGKDPSKVDRSAAYAMRWVAKNAVAAGLAERIEVQVAYAIGKAAPVGLFVETFGTEHVDPIKIQSAITEVFDLRPAAIIRDLDLLRPIYAQTAAYGHFGRTDVDLPWESTSRADALKSAAS</sequence>
<dbReference type="Pfam" id="PF02773">
    <property type="entry name" value="S-AdoMet_synt_C"/>
    <property type="match status" value="1"/>
</dbReference>
<dbReference type="RefSeq" id="WP_169397541.1">
    <property type="nucleotide sequence ID" value="NZ_BAAAJH010000004.1"/>
</dbReference>
<evidence type="ECO:0000256" key="1">
    <source>
        <dbReference type="ARBA" id="ARBA00005224"/>
    </source>
</evidence>
<comment type="function">
    <text evidence="10">Catalyzes the formation of S-adenosylmethionine (AdoMet) from methionine and ATP. The overall synthetic reaction is composed of two sequential steps, AdoMet formation and the subsequent tripolyphosphate hydrolysis which occurs prior to release of AdoMet from the enzyme.</text>
</comment>
<dbReference type="PIRSF" id="PIRSF000497">
    <property type="entry name" value="MAT"/>
    <property type="match status" value="1"/>
</dbReference>
<evidence type="ECO:0000259" key="14">
    <source>
        <dbReference type="Pfam" id="PF02772"/>
    </source>
</evidence>
<dbReference type="Proteomes" id="UP001296706">
    <property type="component" value="Unassembled WGS sequence"/>
</dbReference>
<evidence type="ECO:0000259" key="15">
    <source>
        <dbReference type="Pfam" id="PF02773"/>
    </source>
</evidence>
<evidence type="ECO:0000313" key="17">
    <source>
        <dbReference type="Proteomes" id="UP001296706"/>
    </source>
</evidence>
<feature type="binding site" description="in other chain" evidence="10">
    <location>
        <position position="59"/>
    </location>
    <ligand>
        <name>L-methionine</name>
        <dbReference type="ChEBI" id="CHEBI:57844"/>
        <note>ligand shared between two neighboring subunits</note>
    </ligand>
</feature>
<dbReference type="InterPro" id="IPR002133">
    <property type="entry name" value="S-AdoMet_synthetase"/>
</dbReference>
<dbReference type="InterPro" id="IPR022629">
    <property type="entry name" value="S-AdoMet_synt_central"/>
</dbReference>
<comment type="similarity">
    <text evidence="2 10 12">Belongs to the AdoMet synthase family.</text>
</comment>
<evidence type="ECO:0000256" key="7">
    <source>
        <dbReference type="ARBA" id="ARBA00022840"/>
    </source>
</evidence>
<dbReference type="GO" id="GO:0004478">
    <property type="term" value="F:methionine adenosyltransferase activity"/>
    <property type="evidence" value="ECO:0007669"/>
    <property type="project" value="UniProtKB-EC"/>
</dbReference>
<accession>A0ABX1RHK4</accession>
<dbReference type="PROSITE" id="PS00376">
    <property type="entry name" value="ADOMET_SYNTHASE_1"/>
    <property type="match status" value="1"/>
</dbReference>
<dbReference type="SUPFAM" id="SSF55973">
    <property type="entry name" value="S-adenosylmethionine synthetase"/>
    <property type="match status" value="3"/>
</dbReference>
<feature type="binding site" evidence="10">
    <location>
        <position position="254"/>
    </location>
    <ligand>
        <name>ATP</name>
        <dbReference type="ChEBI" id="CHEBI:30616"/>
        <note>ligand shared between two neighboring subunits</note>
    </ligand>
</feature>
<feature type="domain" description="S-adenosylmethionine synthetase C-terminal" evidence="15">
    <location>
        <begin position="248"/>
        <end position="386"/>
    </location>
</feature>
<dbReference type="PROSITE" id="PS00377">
    <property type="entry name" value="ADOMET_SYNTHASE_2"/>
    <property type="match status" value="1"/>
</dbReference>
<comment type="cofactor">
    <cofactor evidence="10">
        <name>K(+)</name>
        <dbReference type="ChEBI" id="CHEBI:29103"/>
    </cofactor>
    <text evidence="10">Binds 1 potassium ion per subunit.</text>
</comment>
<reference evidence="16 17" key="1">
    <citation type="submission" date="2020-04" db="EMBL/GenBank/DDBJ databases">
        <authorList>
            <person name="Klaysubun C."/>
            <person name="Duangmal K."/>
            <person name="Lipun K."/>
        </authorList>
    </citation>
    <scope>NUCLEOTIDE SEQUENCE [LARGE SCALE GENOMIC DNA]</scope>
    <source>
        <strain evidence="16 17">JCM 11839</strain>
    </source>
</reference>
<keyword evidence="6 10" id="KW-0547">Nucleotide-binding</keyword>
<keyword evidence="9 10" id="KW-0630">Potassium</keyword>
<keyword evidence="8 10" id="KW-0460">Magnesium</keyword>
<feature type="binding site" description="in other chain" evidence="10">
    <location>
        <position position="18"/>
    </location>
    <ligand>
        <name>ATP</name>
        <dbReference type="ChEBI" id="CHEBI:30616"/>
        <note>ligand shared between two neighboring subunits</note>
    </ligand>
</feature>
<evidence type="ECO:0000256" key="6">
    <source>
        <dbReference type="ARBA" id="ARBA00022741"/>
    </source>
</evidence>
<protein>
    <recommendedName>
        <fullName evidence="10">S-adenosylmethionine synthase</fullName>
        <shortName evidence="10">AdoMet synthase</shortName>
        <ecNumber evidence="10">2.5.1.6</ecNumber>
    </recommendedName>
    <alternativeName>
        <fullName evidence="10">MAT</fullName>
    </alternativeName>
    <alternativeName>
        <fullName evidence="10">Methionine adenosyltransferase</fullName>
    </alternativeName>
</protein>
<keyword evidence="17" id="KW-1185">Reference proteome</keyword>
<dbReference type="HAMAP" id="MF_00086">
    <property type="entry name" value="S_AdoMet_synth1"/>
    <property type="match status" value="1"/>
</dbReference>
<feature type="binding site" description="in other chain" evidence="10">
    <location>
        <begin position="260"/>
        <end position="261"/>
    </location>
    <ligand>
        <name>ATP</name>
        <dbReference type="ChEBI" id="CHEBI:30616"/>
        <note>ligand shared between two neighboring subunits</note>
    </ligand>
</feature>
<comment type="cofactor">
    <cofactor evidence="10">
        <name>Mg(2+)</name>
        <dbReference type="ChEBI" id="CHEBI:18420"/>
    </cofactor>
    <text evidence="10">Binds 2 divalent ions per subunit.</text>
</comment>
<evidence type="ECO:0000313" key="16">
    <source>
        <dbReference type="EMBL" id="NMH79477.1"/>
    </source>
</evidence>
<comment type="subunit">
    <text evidence="10">Homotetramer; dimer of dimers.</text>
</comment>
<feature type="domain" description="S-adenosylmethionine synthetase N-terminal" evidence="13">
    <location>
        <begin position="7"/>
        <end position="104"/>
    </location>
</feature>
<evidence type="ECO:0000256" key="2">
    <source>
        <dbReference type="ARBA" id="ARBA00009685"/>
    </source>
</evidence>
<keyword evidence="7 10" id="KW-0067">ATP-binding</keyword>
<feature type="binding site" evidence="10">
    <location>
        <position position="20"/>
    </location>
    <ligand>
        <name>Mg(2+)</name>
        <dbReference type="ChEBI" id="CHEBI:18420"/>
    </ligand>
</feature>
<keyword evidence="4 10" id="KW-0808">Transferase</keyword>
<feature type="binding site" description="in other chain" evidence="10">
    <location>
        <begin position="177"/>
        <end position="179"/>
    </location>
    <ligand>
        <name>ATP</name>
        <dbReference type="ChEBI" id="CHEBI:30616"/>
        <note>ligand shared between two neighboring subunits</note>
    </ligand>
</feature>
<dbReference type="PANTHER" id="PTHR11964">
    <property type="entry name" value="S-ADENOSYLMETHIONINE SYNTHETASE"/>
    <property type="match status" value="1"/>
</dbReference>
<dbReference type="EMBL" id="JAAXKY010000069">
    <property type="protein sequence ID" value="NMH79477.1"/>
    <property type="molecule type" value="Genomic_DNA"/>
</dbReference>
<feature type="binding site" evidence="10">
    <location>
        <position position="277"/>
    </location>
    <ligand>
        <name>ATP</name>
        <dbReference type="ChEBI" id="CHEBI:30616"/>
        <note>ligand shared between two neighboring subunits</note>
    </ligand>
</feature>
<gene>
    <name evidence="10" type="primary">metK</name>
    <name evidence="16" type="ORF">HF577_20580</name>
</gene>
<comment type="pathway">
    <text evidence="1 10">Amino-acid biosynthesis; S-adenosyl-L-methionine biosynthesis; S-adenosyl-L-methionine from L-methionine: step 1/1.</text>
</comment>
<dbReference type="Pfam" id="PF00438">
    <property type="entry name" value="S-AdoMet_synt_N"/>
    <property type="match status" value="1"/>
</dbReference>
<evidence type="ECO:0000256" key="4">
    <source>
        <dbReference type="ARBA" id="ARBA00022679"/>
    </source>
</evidence>
<dbReference type="InterPro" id="IPR022628">
    <property type="entry name" value="S-AdoMet_synt_N"/>
</dbReference>
<dbReference type="InterPro" id="IPR022636">
    <property type="entry name" value="S-AdoMet_synthetase_sfam"/>
</dbReference>
<evidence type="ECO:0000256" key="5">
    <source>
        <dbReference type="ARBA" id="ARBA00022723"/>
    </source>
</evidence>
<feature type="binding site" evidence="10">
    <location>
        <position position="281"/>
    </location>
    <ligand>
        <name>ATP</name>
        <dbReference type="ChEBI" id="CHEBI:30616"/>
        <note>ligand shared between two neighboring subunits</note>
    </ligand>
</feature>
<comment type="caution">
    <text evidence="16">The sequence shown here is derived from an EMBL/GenBank/DDBJ whole genome shotgun (WGS) entry which is preliminary data.</text>
</comment>
<feature type="region of interest" description="Flexible loop" evidence="10">
    <location>
        <begin position="102"/>
        <end position="112"/>
    </location>
</feature>
<feature type="binding site" evidence="10">
    <location>
        <position position="254"/>
    </location>
    <ligand>
        <name>L-methionine</name>
        <dbReference type="ChEBI" id="CHEBI:57844"/>
        <note>ligand shared between two neighboring subunits</note>
    </ligand>
</feature>
<proteinExistence type="inferred from homology"/>
<evidence type="ECO:0000256" key="3">
    <source>
        <dbReference type="ARBA" id="ARBA00022563"/>
    </source>
</evidence>
<evidence type="ECO:0000256" key="11">
    <source>
        <dbReference type="RuleBase" id="RU000542"/>
    </source>
</evidence>
<evidence type="ECO:0000259" key="13">
    <source>
        <dbReference type="Pfam" id="PF00438"/>
    </source>
</evidence>
<dbReference type="NCBIfam" id="TIGR01034">
    <property type="entry name" value="metK"/>
    <property type="match status" value="1"/>
</dbReference>
<keyword evidence="5 10" id="KW-0479">Metal-binding</keyword>
<organism evidence="16 17">
    <name type="scientific">Pseudonocardia xinjiangensis</name>
    <dbReference type="NCBI Taxonomy" id="75289"/>
    <lineage>
        <taxon>Bacteria</taxon>
        <taxon>Bacillati</taxon>
        <taxon>Actinomycetota</taxon>
        <taxon>Actinomycetes</taxon>
        <taxon>Pseudonocardiales</taxon>
        <taxon>Pseudonocardiaceae</taxon>
        <taxon>Pseudonocardia</taxon>
    </lineage>
</organism>
<feature type="binding site" description="in other chain" evidence="10">
    <location>
        <begin position="245"/>
        <end position="246"/>
    </location>
    <ligand>
        <name>ATP</name>
        <dbReference type="ChEBI" id="CHEBI:30616"/>
        <note>ligand shared between two neighboring subunits</note>
    </ligand>
</feature>
<dbReference type="EC" id="2.5.1.6" evidence="10"/>
<feature type="binding site" evidence="10">
    <location>
        <position position="46"/>
    </location>
    <ligand>
        <name>K(+)</name>
        <dbReference type="ChEBI" id="CHEBI:29103"/>
    </ligand>
</feature>
<dbReference type="Gene3D" id="3.30.300.10">
    <property type="match status" value="3"/>
</dbReference>
<feature type="domain" description="S-adenosylmethionine synthetase central" evidence="14">
    <location>
        <begin position="128"/>
        <end position="246"/>
    </location>
</feature>
<evidence type="ECO:0000256" key="10">
    <source>
        <dbReference type="HAMAP-Rule" id="MF_00086"/>
    </source>
</evidence>